<dbReference type="InterPro" id="IPR021927">
    <property type="entry name" value="DUF3540"/>
</dbReference>
<dbReference type="RefSeq" id="WP_248941310.1">
    <property type="nucleotide sequence ID" value="NZ_JAKIKS010000068.1"/>
</dbReference>
<proteinExistence type="predicted"/>
<evidence type="ECO:0000313" key="1">
    <source>
        <dbReference type="EMBL" id="MCL1125977.1"/>
    </source>
</evidence>
<evidence type="ECO:0000313" key="2">
    <source>
        <dbReference type="Proteomes" id="UP001203423"/>
    </source>
</evidence>
<accession>A0ABT0LE47</accession>
<sequence length="224" mass="25316">MSVLSKHAPMSVHDNITLKGIIVQVIEEINGVKSRDYEVMINERTYAVTLASGCLLEPAEQDICMVYFDEQHQGWITSVLIQQDPSIQILKHYGDLLLMAKGDLHFKGKDIVSDAHESVSMSNKDMYVYSQRIKFKSDLALATTERTQLSIRSLHLNVCGKAESVVQSLKQVLQKSFRTIRDHDEKQSESAYHHVDGNIEVHADNSMTYGKDNMVLEAEKIHLG</sequence>
<reference evidence="1 2" key="1">
    <citation type="submission" date="2022-01" db="EMBL/GenBank/DDBJ databases">
        <title>Whole genome-based taxonomy of the Shewanellaceae.</title>
        <authorList>
            <person name="Martin-Rodriguez A.J."/>
        </authorList>
    </citation>
    <scope>NUCLEOTIDE SEQUENCE [LARGE SCALE GENOMIC DNA]</scope>
    <source>
        <strain evidence="1 2">DSM 17177</strain>
    </source>
</reference>
<dbReference type="Proteomes" id="UP001203423">
    <property type="component" value="Unassembled WGS sequence"/>
</dbReference>
<protein>
    <submittedName>
        <fullName evidence="1">DUF3540 domain-containing protein</fullName>
    </submittedName>
</protein>
<organism evidence="1 2">
    <name type="scientific">Shewanella surugensis</name>
    <dbReference type="NCBI Taxonomy" id="212020"/>
    <lineage>
        <taxon>Bacteria</taxon>
        <taxon>Pseudomonadati</taxon>
        <taxon>Pseudomonadota</taxon>
        <taxon>Gammaproteobacteria</taxon>
        <taxon>Alteromonadales</taxon>
        <taxon>Shewanellaceae</taxon>
        <taxon>Shewanella</taxon>
    </lineage>
</organism>
<dbReference type="EMBL" id="JAKIKS010000068">
    <property type="protein sequence ID" value="MCL1125977.1"/>
    <property type="molecule type" value="Genomic_DNA"/>
</dbReference>
<dbReference type="Pfam" id="PF12059">
    <property type="entry name" value="DUF3540"/>
    <property type="match status" value="1"/>
</dbReference>
<comment type="caution">
    <text evidence="1">The sequence shown here is derived from an EMBL/GenBank/DDBJ whole genome shotgun (WGS) entry which is preliminary data.</text>
</comment>
<gene>
    <name evidence="1" type="ORF">L2764_16235</name>
</gene>
<name>A0ABT0LE47_9GAMM</name>
<keyword evidence="2" id="KW-1185">Reference proteome</keyword>